<reference evidence="1 2" key="1">
    <citation type="journal article" date="2015" name="Proc. Natl. Acad. Sci. U.S.A.">
        <title>The resurrection genome of Boea hygrometrica: A blueprint for survival of dehydration.</title>
        <authorList>
            <person name="Xiao L."/>
            <person name="Yang G."/>
            <person name="Zhang L."/>
            <person name="Yang X."/>
            <person name="Zhao S."/>
            <person name="Ji Z."/>
            <person name="Zhou Q."/>
            <person name="Hu M."/>
            <person name="Wang Y."/>
            <person name="Chen M."/>
            <person name="Xu Y."/>
            <person name="Jin H."/>
            <person name="Xiao X."/>
            <person name="Hu G."/>
            <person name="Bao F."/>
            <person name="Hu Y."/>
            <person name="Wan P."/>
            <person name="Li L."/>
            <person name="Deng X."/>
            <person name="Kuang T."/>
            <person name="Xiang C."/>
            <person name="Zhu J.K."/>
            <person name="Oliver M.J."/>
            <person name="He Y."/>
        </authorList>
    </citation>
    <scope>NUCLEOTIDE SEQUENCE [LARGE SCALE GENOMIC DNA]</scope>
    <source>
        <strain evidence="2">cv. XS01</strain>
    </source>
</reference>
<proteinExistence type="predicted"/>
<dbReference type="EMBL" id="KV007744">
    <property type="protein sequence ID" value="KZV31101.1"/>
    <property type="molecule type" value="Genomic_DNA"/>
</dbReference>
<evidence type="ECO:0000313" key="2">
    <source>
        <dbReference type="Proteomes" id="UP000250235"/>
    </source>
</evidence>
<dbReference type="Proteomes" id="UP000250235">
    <property type="component" value="Unassembled WGS sequence"/>
</dbReference>
<accession>A0A2Z7BGI5</accession>
<name>A0A2Z7BGI5_9LAMI</name>
<dbReference type="AlphaFoldDB" id="A0A2Z7BGI5"/>
<sequence length="142" mass="16255">MQETPSWFTSLELERHEDQAQRMKSRVQAQNVEVQNSPSADQVQHTRAVVECESKCKRNFGGLYEGIWPKSDLCHDVVPDYEPAMEASWDKDRSELDEEKCSSSSASWNKALADQIKSILVEKRPAQWTDQLIAKKKQTQAS</sequence>
<organism evidence="1 2">
    <name type="scientific">Dorcoceras hygrometricum</name>
    <dbReference type="NCBI Taxonomy" id="472368"/>
    <lineage>
        <taxon>Eukaryota</taxon>
        <taxon>Viridiplantae</taxon>
        <taxon>Streptophyta</taxon>
        <taxon>Embryophyta</taxon>
        <taxon>Tracheophyta</taxon>
        <taxon>Spermatophyta</taxon>
        <taxon>Magnoliopsida</taxon>
        <taxon>eudicotyledons</taxon>
        <taxon>Gunneridae</taxon>
        <taxon>Pentapetalae</taxon>
        <taxon>asterids</taxon>
        <taxon>lamiids</taxon>
        <taxon>Lamiales</taxon>
        <taxon>Gesneriaceae</taxon>
        <taxon>Didymocarpoideae</taxon>
        <taxon>Trichosporeae</taxon>
        <taxon>Loxocarpinae</taxon>
        <taxon>Dorcoceras</taxon>
    </lineage>
</organism>
<evidence type="ECO:0000313" key="1">
    <source>
        <dbReference type="EMBL" id="KZV31101.1"/>
    </source>
</evidence>
<keyword evidence="2" id="KW-1185">Reference proteome</keyword>
<gene>
    <name evidence="1" type="ORF">F511_18254</name>
</gene>
<protein>
    <submittedName>
        <fullName evidence="1">Uncharacterized protein</fullName>
    </submittedName>
</protein>